<feature type="coiled-coil region" evidence="1">
    <location>
        <begin position="315"/>
        <end position="393"/>
    </location>
</feature>
<keyword evidence="1" id="KW-0175">Coiled coil</keyword>
<dbReference type="GO" id="GO:0051607">
    <property type="term" value="P:defense response to virus"/>
    <property type="evidence" value="ECO:0007669"/>
    <property type="project" value="InterPro"/>
</dbReference>
<dbReference type="Pfam" id="PF03468">
    <property type="entry name" value="XS"/>
    <property type="match status" value="1"/>
</dbReference>
<keyword evidence="5" id="KW-1185">Reference proteome</keyword>
<reference evidence="4 5" key="1">
    <citation type="journal article" date="2024" name="Nat. Commun.">
        <title>Phylogenomics reveals the evolutionary origins of lichenization in chlorophyte algae.</title>
        <authorList>
            <person name="Puginier C."/>
            <person name="Libourel C."/>
            <person name="Otte J."/>
            <person name="Skaloud P."/>
            <person name="Haon M."/>
            <person name="Grisel S."/>
            <person name="Petersen M."/>
            <person name="Berrin J.G."/>
            <person name="Delaux P.M."/>
            <person name="Dal Grande F."/>
            <person name="Keller J."/>
        </authorList>
    </citation>
    <scope>NUCLEOTIDE SEQUENCE [LARGE SCALE GENOMIC DNA]</scope>
    <source>
        <strain evidence="4 5">SAG 2145</strain>
    </source>
</reference>
<dbReference type="Proteomes" id="UP001438707">
    <property type="component" value="Unassembled WGS sequence"/>
</dbReference>
<sequence length="481" mass="53921">MSSSSSAAVSTDGSDGEGCDRVEKIQRILKKFRDGCLQVKTEPGRPGSFYCPFCPGKKPKTSGSMDGHAKAEASGCTKHAALYEWLKEGREVAQAHNASSAKVIPEHDVFKPEGRQVPEAPASRKRKAPLPAVVKEHVDVVWPPTVLLHNIPRCQNERGEWEADGGAVNEAVTGFADQAKAPPRALRDRSGVRGRGSKAVFAMQFHDQNAAQELHIHLKRGGHGRYDWNRKRAQLESEGNPSDDHLYGYLAWPEDMRQQDTGNSVPWKARTYEAAIVQPSKALRHEHTRQKERTAELYASNTNLHRQHATFTQTLEEAAVAVEEYQRDAASLSTQVQELRAERARQEEEQVRAVAFQLQQMQLSFEGQNQQERERLEAENQKLQQEIEKNMKRQVQNKLDWQVKMDSQARFTAELSRAHEHAMAQAGQDKQQVQAKLEAFNKMVNLGSNEGANECIICFEPFKFADEDPDPDKMGGAPLSA</sequence>
<dbReference type="PANTHER" id="PTHR46602:SF1">
    <property type="entry name" value="PROTEIN SUPPRESSOR OF GENE SILENCING 3"/>
    <property type="match status" value="1"/>
</dbReference>
<organism evidence="4 5">
    <name type="scientific">Apatococcus lobatus</name>
    <dbReference type="NCBI Taxonomy" id="904363"/>
    <lineage>
        <taxon>Eukaryota</taxon>
        <taxon>Viridiplantae</taxon>
        <taxon>Chlorophyta</taxon>
        <taxon>core chlorophytes</taxon>
        <taxon>Trebouxiophyceae</taxon>
        <taxon>Chlorellales</taxon>
        <taxon>Chlorellaceae</taxon>
        <taxon>Apatococcus</taxon>
    </lineage>
</organism>
<feature type="domain" description="XS" evidence="3">
    <location>
        <begin position="140"/>
        <end position="257"/>
    </location>
</feature>
<dbReference type="InterPro" id="IPR038588">
    <property type="entry name" value="XS_domain_sf"/>
</dbReference>
<gene>
    <name evidence="4" type="ORF">WJX74_005679</name>
</gene>
<accession>A0AAW1QM32</accession>
<dbReference type="Gene3D" id="3.30.70.2890">
    <property type="entry name" value="XS domain"/>
    <property type="match status" value="1"/>
</dbReference>
<evidence type="ECO:0000256" key="1">
    <source>
        <dbReference type="SAM" id="Coils"/>
    </source>
</evidence>
<evidence type="ECO:0000259" key="3">
    <source>
        <dbReference type="Pfam" id="PF03468"/>
    </source>
</evidence>
<feature type="compositionally biased region" description="Low complexity" evidence="2">
    <location>
        <begin position="1"/>
        <end position="13"/>
    </location>
</feature>
<dbReference type="InterPro" id="IPR005380">
    <property type="entry name" value="XS_domain"/>
</dbReference>
<dbReference type="AlphaFoldDB" id="A0AAW1QM32"/>
<comment type="caution">
    <text evidence="4">The sequence shown here is derived from an EMBL/GenBank/DDBJ whole genome shotgun (WGS) entry which is preliminary data.</text>
</comment>
<evidence type="ECO:0000313" key="4">
    <source>
        <dbReference type="EMBL" id="KAK9822570.1"/>
    </source>
</evidence>
<feature type="region of interest" description="Disordered" evidence="2">
    <location>
        <begin position="1"/>
        <end position="20"/>
    </location>
</feature>
<evidence type="ECO:0000256" key="2">
    <source>
        <dbReference type="SAM" id="MobiDB-lite"/>
    </source>
</evidence>
<dbReference type="PANTHER" id="PTHR46602">
    <property type="entry name" value="PROTEIN SUPPRESSOR OF GENE SILENCING 3"/>
    <property type="match status" value="1"/>
</dbReference>
<dbReference type="InterPro" id="IPR044287">
    <property type="entry name" value="SGS3"/>
</dbReference>
<protein>
    <recommendedName>
        <fullName evidence="3">XS domain-containing protein</fullName>
    </recommendedName>
</protein>
<proteinExistence type="predicted"/>
<dbReference type="EMBL" id="JALJOS010000031">
    <property type="protein sequence ID" value="KAK9822570.1"/>
    <property type="molecule type" value="Genomic_DNA"/>
</dbReference>
<name>A0AAW1QM32_9CHLO</name>
<evidence type="ECO:0000313" key="5">
    <source>
        <dbReference type="Proteomes" id="UP001438707"/>
    </source>
</evidence>
<dbReference type="GO" id="GO:0031047">
    <property type="term" value="P:regulatory ncRNA-mediated gene silencing"/>
    <property type="evidence" value="ECO:0007669"/>
    <property type="project" value="InterPro"/>
</dbReference>